<keyword evidence="5 7" id="KW-0653">Protein transport</keyword>
<comment type="subcellular location">
    <subcellularLocation>
        <location evidence="7">Cytoplasm</location>
    </subcellularLocation>
    <subcellularLocation>
        <location evidence="7">Nucleus</location>
    </subcellularLocation>
</comment>
<gene>
    <name evidence="11" type="primary">nmd3</name>
    <name evidence="11" type="ORF">TCON_2394</name>
</gene>
<keyword evidence="4 7" id="KW-0963">Cytoplasm</keyword>
<evidence type="ECO:0000313" key="11">
    <source>
        <dbReference type="EMBL" id="KAF7680995.1"/>
    </source>
</evidence>
<evidence type="ECO:0000256" key="1">
    <source>
        <dbReference type="ARBA" id="ARBA00009794"/>
    </source>
</evidence>
<dbReference type="Pfam" id="PF21193">
    <property type="entry name" value="NMD_SH3"/>
    <property type="match status" value="1"/>
</dbReference>
<dbReference type="PANTHER" id="PTHR12746">
    <property type="entry name" value="NONSENSE-MEDIATED MRNA DECAY PROTEIN 3"/>
    <property type="match status" value="1"/>
</dbReference>
<dbReference type="InterPro" id="IPR048899">
    <property type="entry name" value="NMD_SH3"/>
</dbReference>
<dbReference type="InterPro" id="IPR048898">
    <property type="entry name" value="OB_NMD3"/>
</dbReference>
<evidence type="ECO:0000259" key="10">
    <source>
        <dbReference type="Pfam" id="PF21193"/>
    </source>
</evidence>
<name>A0ABQ7HW69_9MICR</name>
<organism evidence="11 12">
    <name type="scientific">Astathelohania contejeani</name>
    <dbReference type="NCBI Taxonomy" id="164912"/>
    <lineage>
        <taxon>Eukaryota</taxon>
        <taxon>Fungi</taxon>
        <taxon>Fungi incertae sedis</taxon>
        <taxon>Microsporidia</taxon>
        <taxon>Astathelohaniidae</taxon>
        <taxon>Astathelohania</taxon>
    </lineage>
</organism>
<protein>
    <recommendedName>
        <fullName evidence="2 7">60S ribosomal export protein NMD3</fullName>
    </recommendedName>
</protein>
<feature type="domain" description="Nmd3 N-terminal" evidence="8">
    <location>
        <begin position="4"/>
        <end position="225"/>
    </location>
</feature>
<evidence type="ECO:0000259" key="8">
    <source>
        <dbReference type="Pfam" id="PF04981"/>
    </source>
</evidence>
<evidence type="ECO:0000259" key="9">
    <source>
        <dbReference type="Pfam" id="PF21192"/>
    </source>
</evidence>
<dbReference type="PANTHER" id="PTHR12746:SF2">
    <property type="entry name" value="60S RIBOSOMAL EXPORT PROTEIN NMD3"/>
    <property type="match status" value="1"/>
</dbReference>
<accession>A0ABQ7HW69</accession>
<evidence type="ECO:0000256" key="7">
    <source>
        <dbReference type="RuleBase" id="RU364108"/>
    </source>
</evidence>
<keyword evidence="3 7" id="KW-0813">Transport</keyword>
<dbReference type="Pfam" id="PF21192">
    <property type="entry name" value="OB_NMD3"/>
    <property type="match status" value="1"/>
</dbReference>
<evidence type="ECO:0000256" key="2">
    <source>
        <dbReference type="ARBA" id="ARBA00017035"/>
    </source>
</evidence>
<proteinExistence type="inferred from homology"/>
<evidence type="ECO:0000313" key="12">
    <source>
        <dbReference type="Proteomes" id="UP001516464"/>
    </source>
</evidence>
<feature type="domain" description="60S ribosomal export protein NMD3 OB-fold" evidence="9">
    <location>
        <begin position="293"/>
        <end position="354"/>
    </location>
</feature>
<dbReference type="Proteomes" id="UP001516464">
    <property type="component" value="Unassembled WGS sequence"/>
</dbReference>
<feature type="domain" description="60S ribosomal export protein NMD3 SH3" evidence="10">
    <location>
        <begin position="228"/>
        <end position="274"/>
    </location>
</feature>
<comment type="caution">
    <text evidence="11">The sequence shown here is derived from an EMBL/GenBank/DDBJ whole genome shotgun (WGS) entry which is preliminary data.</text>
</comment>
<reference evidence="11 12" key="1">
    <citation type="submission" date="2019-01" db="EMBL/GenBank/DDBJ databases">
        <title>Genomes sequencing and comparative genomics of infectious freshwater microsporidia, Cucumispora dikerogammari and Thelohania contejeani.</title>
        <authorList>
            <person name="Cormier A."/>
            <person name="Giraud I."/>
            <person name="Wattier R."/>
            <person name="Teixeira M."/>
            <person name="Grandjean F."/>
            <person name="Rigaud T."/>
            <person name="Cordaux R."/>
        </authorList>
    </citation>
    <scope>NUCLEOTIDE SEQUENCE [LARGE SCALE GENOMIC DNA]</scope>
    <source>
        <strain evidence="11">T1</strain>
        <tissue evidence="11">Spores</tissue>
    </source>
</reference>
<dbReference type="Pfam" id="PF04981">
    <property type="entry name" value="NMD3"/>
    <property type="match status" value="1"/>
</dbReference>
<dbReference type="EMBL" id="SBIQ01000286">
    <property type="protein sequence ID" value="KAF7680995.1"/>
    <property type="molecule type" value="Genomic_DNA"/>
</dbReference>
<evidence type="ECO:0000256" key="6">
    <source>
        <dbReference type="ARBA" id="ARBA00023242"/>
    </source>
</evidence>
<comment type="similarity">
    <text evidence="1 7">Belongs to the NMD3 family.</text>
</comment>
<dbReference type="InterPro" id="IPR039768">
    <property type="entry name" value="Nmd3"/>
</dbReference>
<evidence type="ECO:0000256" key="5">
    <source>
        <dbReference type="ARBA" id="ARBA00022927"/>
    </source>
</evidence>
<comment type="function">
    <text evidence="7">Acts as an adapter for the XPO1/CRM1-mediated export of the 60S ribosomal subunit.</text>
</comment>
<evidence type="ECO:0000256" key="3">
    <source>
        <dbReference type="ARBA" id="ARBA00022448"/>
    </source>
</evidence>
<evidence type="ECO:0000256" key="4">
    <source>
        <dbReference type="ARBA" id="ARBA00022490"/>
    </source>
</evidence>
<dbReference type="InterPro" id="IPR007064">
    <property type="entry name" value="Nmd3_N"/>
</dbReference>
<keyword evidence="6 7" id="KW-0539">Nucleus</keyword>
<keyword evidence="12" id="KW-1185">Reference proteome</keyword>
<sequence>MILCCKCGIPTEPSLLNMCNRCISTELDITKKIPRHVTIEHCRQCDRYLNPPGQWQSFATGSPELLALLLRKAAITQQIANSELLPTEPHSKRLAIRVSVLEDGISQEVKIIFRICNKQCPACVRVEAKKYWHSLVQVRHRGRCKRTLLLLEQLLLRSECLRAASNIKPRDEGIDFYFQDRPSALKLVSFVQHVLISRVKKSERLMSRDVHSSHSDYKYTYSVELAPICKDDLLLLDDTVANKLGISQIVLVIKVGGVITVVDPLTLRTAEITNKYYWTNQQNIKVIMDSKDLVRYQIVDIERSQIKNGKYCLGDAYVTKDNEKIIHCKTHLGNIIKEGDEVLVYDIQDSNMNFELNTLFRVFIVRKVSKPSKYRLKSKQKSSKEEEYFIEDLMDDHALMQKINLYDDEGNLVQKIEETMNLV</sequence>